<dbReference type="EMBL" id="BRZM01003830">
    <property type="protein sequence ID" value="GLD52667.1"/>
    <property type="molecule type" value="Genomic_DNA"/>
</dbReference>
<accession>A0AAD3R1K3</accession>
<reference evidence="1" key="1">
    <citation type="submission" date="2022-08" db="EMBL/GenBank/DDBJ databases">
        <title>Genome sequencing of akame (Lates japonicus).</title>
        <authorList>
            <person name="Hashiguchi Y."/>
            <person name="Takahashi H."/>
        </authorList>
    </citation>
    <scope>NUCLEOTIDE SEQUENCE</scope>
    <source>
        <strain evidence="1">Kochi</strain>
    </source>
</reference>
<organism evidence="1 2">
    <name type="scientific">Lates japonicus</name>
    <name type="common">Japanese lates</name>
    <dbReference type="NCBI Taxonomy" id="270547"/>
    <lineage>
        <taxon>Eukaryota</taxon>
        <taxon>Metazoa</taxon>
        <taxon>Chordata</taxon>
        <taxon>Craniata</taxon>
        <taxon>Vertebrata</taxon>
        <taxon>Euteleostomi</taxon>
        <taxon>Actinopterygii</taxon>
        <taxon>Neopterygii</taxon>
        <taxon>Teleostei</taxon>
        <taxon>Neoteleostei</taxon>
        <taxon>Acanthomorphata</taxon>
        <taxon>Carangaria</taxon>
        <taxon>Carangaria incertae sedis</taxon>
        <taxon>Centropomidae</taxon>
        <taxon>Lates</taxon>
    </lineage>
</organism>
<name>A0AAD3R1K3_LATJO</name>
<sequence length="185" mass="20890">MKTEIIDDRKNPAWPGLLINNTQVKVVGSTKFLGSRHRYPKLDCKHWVHRRRLMLSQRDHTFPSHLITFTEALQRHAANCIYGCGLEVPTQRVVGTAERSGTSLPSIPEIGQKPCCLSRAIAHHRTAHPTIRLFSAQWPPGRRVSEPEKPEQPGSGSFIPQAMGLLKSLGSVTKTHLQHHFFHLF</sequence>
<protein>
    <submittedName>
        <fullName evidence="1">Uncharacterized protein</fullName>
    </submittedName>
</protein>
<evidence type="ECO:0000313" key="2">
    <source>
        <dbReference type="Proteomes" id="UP001279410"/>
    </source>
</evidence>
<comment type="caution">
    <text evidence="1">The sequence shown here is derived from an EMBL/GenBank/DDBJ whole genome shotgun (WGS) entry which is preliminary data.</text>
</comment>
<dbReference type="AlphaFoldDB" id="A0AAD3R1K3"/>
<dbReference type="Proteomes" id="UP001279410">
    <property type="component" value="Unassembled WGS sequence"/>
</dbReference>
<proteinExistence type="predicted"/>
<gene>
    <name evidence="1" type="ORF">AKAME5_002825500</name>
</gene>
<keyword evidence="2" id="KW-1185">Reference proteome</keyword>
<evidence type="ECO:0000313" key="1">
    <source>
        <dbReference type="EMBL" id="GLD52667.1"/>
    </source>
</evidence>